<feature type="transmembrane region" description="Helical" evidence="1">
    <location>
        <begin position="95"/>
        <end position="115"/>
    </location>
</feature>
<gene>
    <name evidence="2" type="ORF">NPA09_00360</name>
</gene>
<sequence length="254" mass="28953">MFKNINTQNKAEYDEFLTETQTKTKSRSILSGALLWVALGLIFLALFTYLEAKTMFFANMVENNTQTVVIVGIIAIIFILIGNFTVYFMPWWLVLIYYITFTMVEGIYIGYILLYAFQDFTTAEFTLLLAIPGGAVLIMGLLGYFNVINFGKIWPLILGLFIAILVFGIISYFVSNHLYFAMYASIGFLAYSLMIGFQVWKIKRMDEDYIGAASLSFGDYMKTTLIIGTSLLVSILELIRYTFILIKLAKVFKN</sequence>
<proteinExistence type="predicted"/>
<feature type="transmembrane region" description="Helical" evidence="1">
    <location>
        <begin position="180"/>
        <end position="200"/>
    </location>
</feature>
<reference evidence="2" key="1">
    <citation type="submission" date="2022-07" db="EMBL/GenBank/DDBJ databases">
        <title>Complete genome of Mycoplasma equigenitalium type strain T37.</title>
        <authorList>
            <person name="Spergser J."/>
        </authorList>
    </citation>
    <scope>NUCLEOTIDE SEQUENCE</scope>
    <source>
        <strain evidence="2">T37</strain>
    </source>
</reference>
<feature type="transmembrane region" description="Helical" evidence="1">
    <location>
        <begin position="29"/>
        <end position="47"/>
    </location>
</feature>
<dbReference type="EMBL" id="CP101808">
    <property type="protein sequence ID" value="UUD37017.1"/>
    <property type="molecule type" value="Genomic_DNA"/>
</dbReference>
<name>A0ABY5J180_9BACT</name>
<dbReference type="Proteomes" id="UP001059576">
    <property type="component" value="Chromosome"/>
</dbReference>
<feature type="transmembrane region" description="Helical" evidence="1">
    <location>
        <begin position="220"/>
        <end position="243"/>
    </location>
</feature>
<accession>A0ABY5J180</accession>
<keyword evidence="1" id="KW-0472">Membrane</keyword>
<feature type="transmembrane region" description="Helical" evidence="1">
    <location>
        <begin position="153"/>
        <end position="173"/>
    </location>
</feature>
<dbReference type="NCBIfam" id="NF045951">
    <property type="entry name" value="MAG0110_fam"/>
    <property type="match status" value="1"/>
</dbReference>
<dbReference type="RefSeq" id="WP_129722511.1">
    <property type="nucleotide sequence ID" value="NZ_CP101808.1"/>
</dbReference>
<feature type="transmembrane region" description="Helical" evidence="1">
    <location>
        <begin position="68"/>
        <end position="89"/>
    </location>
</feature>
<evidence type="ECO:0000313" key="3">
    <source>
        <dbReference type="Proteomes" id="UP001059576"/>
    </source>
</evidence>
<keyword evidence="1" id="KW-1133">Transmembrane helix</keyword>
<feature type="transmembrane region" description="Helical" evidence="1">
    <location>
        <begin position="127"/>
        <end position="147"/>
    </location>
</feature>
<evidence type="ECO:0000313" key="2">
    <source>
        <dbReference type="EMBL" id="UUD37017.1"/>
    </source>
</evidence>
<keyword evidence="1" id="KW-0812">Transmembrane</keyword>
<organism evidence="2 3">
    <name type="scientific">Mycoplasmopsis equigenitalium</name>
    <dbReference type="NCBI Taxonomy" id="114883"/>
    <lineage>
        <taxon>Bacteria</taxon>
        <taxon>Bacillati</taxon>
        <taxon>Mycoplasmatota</taxon>
        <taxon>Mycoplasmoidales</taxon>
        <taxon>Metamycoplasmataceae</taxon>
        <taxon>Mycoplasmopsis</taxon>
    </lineage>
</organism>
<protein>
    <submittedName>
        <fullName evidence="2">Bax inhibitor-1 family protein</fullName>
    </submittedName>
</protein>
<keyword evidence="3" id="KW-1185">Reference proteome</keyword>
<evidence type="ECO:0000256" key="1">
    <source>
        <dbReference type="SAM" id="Phobius"/>
    </source>
</evidence>